<evidence type="ECO:0000259" key="6">
    <source>
        <dbReference type="Pfam" id="PF01343"/>
    </source>
</evidence>
<dbReference type="CDD" id="cd07022">
    <property type="entry name" value="S49_Sppa_36K_type"/>
    <property type="match status" value="1"/>
</dbReference>
<keyword evidence="2" id="KW-0645">Protease</keyword>
<dbReference type="GO" id="GO:0008236">
    <property type="term" value="F:serine-type peptidase activity"/>
    <property type="evidence" value="ECO:0007669"/>
    <property type="project" value="UniProtKB-KW"/>
</dbReference>
<reference evidence="7 8" key="1">
    <citation type="submission" date="2011-08" db="EMBL/GenBank/DDBJ databases">
        <title>The genome of the obligate endobacterium of an arbuscular mycorrhizal fungus reveals an interphylum network of nutritional interactions.</title>
        <authorList>
            <person name="Ghignone S."/>
            <person name="Salvioli A."/>
            <person name="Anca I."/>
            <person name="Lumini E."/>
            <person name="Ortu G."/>
            <person name="Petiti L."/>
            <person name="Cruveiller S."/>
            <person name="Bianciotto V."/>
            <person name="Piffanelli P."/>
            <person name="Lanfranco L."/>
            <person name="Bonfante P."/>
        </authorList>
    </citation>
    <scope>NUCLEOTIDE SEQUENCE [LARGE SCALE GENOMIC DNA]</scope>
    <source>
        <strain evidence="7 8">BEG34</strain>
    </source>
</reference>
<comment type="similarity">
    <text evidence="1">Belongs to the peptidase S49 family.</text>
</comment>
<evidence type="ECO:0000256" key="4">
    <source>
        <dbReference type="ARBA" id="ARBA00022825"/>
    </source>
</evidence>
<dbReference type="SUPFAM" id="SSF52096">
    <property type="entry name" value="ClpP/crotonase"/>
    <property type="match status" value="1"/>
</dbReference>
<dbReference type="PANTHER" id="PTHR33209">
    <property type="entry name" value="PROTEASE 4"/>
    <property type="match status" value="1"/>
</dbReference>
<dbReference type="AlphaFoldDB" id="G2JBU6"/>
<organism evidence="7 8">
    <name type="scientific">Candidatus Glomeribacter gigasporarum BEG34</name>
    <dbReference type="NCBI Taxonomy" id="1070319"/>
    <lineage>
        <taxon>Bacteria</taxon>
        <taxon>Pseudomonadati</taxon>
        <taxon>Pseudomonadota</taxon>
        <taxon>Betaproteobacteria</taxon>
        <taxon>Burkholderiales</taxon>
        <taxon>Burkholderiaceae</taxon>
        <taxon>Candidatus Glomeribacter</taxon>
    </lineage>
</organism>
<feature type="signal peptide" evidence="5">
    <location>
        <begin position="1"/>
        <end position="20"/>
    </location>
</feature>
<keyword evidence="8" id="KW-1185">Reference proteome</keyword>
<evidence type="ECO:0000256" key="5">
    <source>
        <dbReference type="SAM" id="SignalP"/>
    </source>
</evidence>
<dbReference type="GO" id="GO:0006508">
    <property type="term" value="P:proteolysis"/>
    <property type="evidence" value="ECO:0007669"/>
    <property type="project" value="UniProtKB-KW"/>
</dbReference>
<protein>
    <recommendedName>
        <fullName evidence="6">Peptidase S49 domain-containing protein</fullName>
    </recommendedName>
</protein>
<dbReference type="OrthoDB" id="6999246at2"/>
<evidence type="ECO:0000256" key="2">
    <source>
        <dbReference type="ARBA" id="ARBA00022670"/>
    </source>
</evidence>
<dbReference type="InterPro" id="IPR033855">
    <property type="entry name" value="Protein_C"/>
</dbReference>
<comment type="caution">
    <text evidence="7">The sequence shown here is derived from an EMBL/GenBank/DDBJ whole genome shotgun (WGS) entry which is preliminary data.</text>
</comment>
<dbReference type="PANTHER" id="PTHR33209:SF1">
    <property type="entry name" value="PEPTIDASE S49 DOMAIN-CONTAINING PROTEIN"/>
    <property type="match status" value="1"/>
</dbReference>
<gene>
    <name evidence="7" type="ORF">CAGGBEG34_640002</name>
</gene>
<sequence>MALQALLNTPLALRPAAAQALIAAAARTDAGLTLDMQARSAEAGYTVIGGVALIPVHGVLMHKLGVLQSFWGMAGYDGLRQNIWRALADPEVHALALDIDSPGGMVAGCFDLADAIFEARGEKPIWAMVNEQACSAAYALASSADVVTVPRTGTTGSIGILYLHVDVSRAQRDAGLNVTLLNYGARKADGHPARPLSEDARARLDAEIETMGELFVETVARNRGLSPQAVRNTEAATYLGAAGLNAGLADAVLPPDAAYQALVRQFN</sequence>
<dbReference type="STRING" id="1070319.CAGGBEG34_640002"/>
<evidence type="ECO:0000256" key="3">
    <source>
        <dbReference type="ARBA" id="ARBA00022801"/>
    </source>
</evidence>
<keyword evidence="5" id="KW-0732">Signal</keyword>
<keyword evidence="4" id="KW-0720">Serine protease</keyword>
<name>G2JBU6_9BURK</name>
<evidence type="ECO:0000313" key="7">
    <source>
        <dbReference type="EMBL" id="CCD30251.1"/>
    </source>
</evidence>
<proteinExistence type="inferred from homology"/>
<evidence type="ECO:0000256" key="1">
    <source>
        <dbReference type="ARBA" id="ARBA00008683"/>
    </source>
</evidence>
<dbReference type="RefSeq" id="WP_006683298.1">
    <property type="nucleotide sequence ID" value="NZ_CAFB01000085.1"/>
</dbReference>
<dbReference type="Pfam" id="PF01343">
    <property type="entry name" value="Peptidase_S49"/>
    <property type="match status" value="1"/>
</dbReference>
<dbReference type="Proteomes" id="UP000054051">
    <property type="component" value="Unassembled WGS sequence"/>
</dbReference>
<dbReference type="Gene3D" id="3.90.226.10">
    <property type="entry name" value="2-enoyl-CoA Hydratase, Chain A, domain 1"/>
    <property type="match status" value="1"/>
</dbReference>
<dbReference type="EMBL" id="CAFB01000085">
    <property type="protein sequence ID" value="CCD30251.1"/>
    <property type="molecule type" value="Genomic_DNA"/>
</dbReference>
<accession>G2JBU6</accession>
<keyword evidence="3" id="KW-0378">Hydrolase</keyword>
<dbReference type="InterPro" id="IPR029045">
    <property type="entry name" value="ClpP/crotonase-like_dom_sf"/>
</dbReference>
<evidence type="ECO:0000313" key="8">
    <source>
        <dbReference type="Proteomes" id="UP000054051"/>
    </source>
</evidence>
<dbReference type="eggNOG" id="COG0616">
    <property type="taxonomic scope" value="Bacteria"/>
</dbReference>
<feature type="domain" description="Peptidase S49" evidence="6">
    <location>
        <begin position="122"/>
        <end position="262"/>
    </location>
</feature>
<feature type="chain" id="PRO_5003432345" description="Peptidase S49 domain-containing protein" evidence="5">
    <location>
        <begin position="21"/>
        <end position="267"/>
    </location>
</feature>
<dbReference type="InterPro" id="IPR002142">
    <property type="entry name" value="Peptidase_S49"/>
</dbReference>